<keyword evidence="3" id="KW-1185">Reference proteome</keyword>
<comment type="caution">
    <text evidence="2">The sequence shown here is derived from an EMBL/GenBank/DDBJ whole genome shotgun (WGS) entry which is preliminary data.</text>
</comment>
<evidence type="ECO:0000313" key="3">
    <source>
        <dbReference type="Proteomes" id="UP001500751"/>
    </source>
</evidence>
<accession>A0ABN2UDZ3</accession>
<feature type="compositionally biased region" description="Low complexity" evidence="1">
    <location>
        <begin position="175"/>
        <end position="190"/>
    </location>
</feature>
<sequence>MARITKGEQALIPNVGLMMSDSLIKSLTQDELSDRVHYASTLMAKARITDDPTLRRSYSNLASAVLRAPESRDETERHAGDLLTKARLTFSPVDAARLRDQAQKLLDDNPVAPRRQDRLRKALRKAAADGQVAVYDKDGNLVGVCDPGKITELIQPPQPSANDDQAAVGQRDMGTAKAPPAAETPAAGTPDEVAKRRLSGIVVRRPI</sequence>
<dbReference type="EMBL" id="BAAAQN010000021">
    <property type="protein sequence ID" value="GAA2034614.1"/>
    <property type="molecule type" value="Genomic_DNA"/>
</dbReference>
<evidence type="ECO:0000313" key="2">
    <source>
        <dbReference type="EMBL" id="GAA2034614.1"/>
    </source>
</evidence>
<dbReference type="RefSeq" id="WP_344667046.1">
    <property type="nucleotide sequence ID" value="NZ_BAAAQN010000021.1"/>
</dbReference>
<organism evidence="2 3">
    <name type="scientific">Catenulispora yoronensis</name>
    <dbReference type="NCBI Taxonomy" id="450799"/>
    <lineage>
        <taxon>Bacteria</taxon>
        <taxon>Bacillati</taxon>
        <taxon>Actinomycetota</taxon>
        <taxon>Actinomycetes</taxon>
        <taxon>Catenulisporales</taxon>
        <taxon>Catenulisporaceae</taxon>
        <taxon>Catenulispora</taxon>
    </lineage>
</organism>
<dbReference type="Proteomes" id="UP001500751">
    <property type="component" value="Unassembled WGS sequence"/>
</dbReference>
<gene>
    <name evidence="2" type="ORF">GCM10009839_38930</name>
</gene>
<evidence type="ECO:0000256" key="1">
    <source>
        <dbReference type="SAM" id="MobiDB-lite"/>
    </source>
</evidence>
<feature type="region of interest" description="Disordered" evidence="1">
    <location>
        <begin position="153"/>
        <end position="207"/>
    </location>
</feature>
<reference evidence="2 3" key="1">
    <citation type="journal article" date="2019" name="Int. J. Syst. Evol. Microbiol.">
        <title>The Global Catalogue of Microorganisms (GCM) 10K type strain sequencing project: providing services to taxonomists for standard genome sequencing and annotation.</title>
        <authorList>
            <consortium name="The Broad Institute Genomics Platform"/>
            <consortium name="The Broad Institute Genome Sequencing Center for Infectious Disease"/>
            <person name="Wu L."/>
            <person name="Ma J."/>
        </authorList>
    </citation>
    <scope>NUCLEOTIDE SEQUENCE [LARGE SCALE GENOMIC DNA]</scope>
    <source>
        <strain evidence="2 3">JCM 16014</strain>
    </source>
</reference>
<name>A0ABN2UDZ3_9ACTN</name>
<protein>
    <recommendedName>
        <fullName evidence="4">CBS domain-containing protein</fullName>
    </recommendedName>
</protein>
<evidence type="ECO:0008006" key="4">
    <source>
        <dbReference type="Google" id="ProtNLM"/>
    </source>
</evidence>
<proteinExistence type="predicted"/>